<feature type="domain" description="Peptidase M13 C-terminal" evidence="9">
    <location>
        <begin position="543"/>
        <end position="765"/>
    </location>
</feature>
<keyword evidence="3" id="KW-0645">Protease</keyword>
<dbReference type="GO" id="GO:0046872">
    <property type="term" value="F:metal ion binding"/>
    <property type="evidence" value="ECO:0007669"/>
    <property type="project" value="UniProtKB-KW"/>
</dbReference>
<evidence type="ECO:0000256" key="6">
    <source>
        <dbReference type="ARBA" id="ARBA00022833"/>
    </source>
</evidence>
<evidence type="ECO:0000259" key="9">
    <source>
        <dbReference type="Pfam" id="PF01431"/>
    </source>
</evidence>
<dbReference type="SUPFAM" id="SSF55486">
    <property type="entry name" value="Metalloproteases ('zincins'), catalytic domain"/>
    <property type="match status" value="1"/>
</dbReference>
<dbReference type="InterPro" id="IPR018497">
    <property type="entry name" value="Peptidase_M13_C"/>
</dbReference>
<dbReference type="Pfam" id="PF01431">
    <property type="entry name" value="Peptidase_M13"/>
    <property type="match status" value="1"/>
</dbReference>
<keyword evidence="6" id="KW-0862">Zinc</keyword>
<dbReference type="InterPro" id="IPR008753">
    <property type="entry name" value="Peptidase_M13_N"/>
</dbReference>
<dbReference type="InterPro" id="IPR024079">
    <property type="entry name" value="MetalloPept_cat_dom_sf"/>
</dbReference>
<dbReference type="AlphaFoldDB" id="A0ABD3R8C9"/>
<gene>
    <name evidence="11" type="ORF">ACHAXA_000961</name>
</gene>
<evidence type="ECO:0000256" key="8">
    <source>
        <dbReference type="SAM" id="MobiDB-lite"/>
    </source>
</evidence>
<name>A0ABD3R8C9_9STRA</name>
<protein>
    <recommendedName>
        <fullName evidence="13">Endothelin-converting enzyme 1</fullName>
    </recommendedName>
</protein>
<dbReference type="PRINTS" id="PR00786">
    <property type="entry name" value="NEPRILYSIN"/>
</dbReference>
<evidence type="ECO:0008006" key="13">
    <source>
        <dbReference type="Google" id="ProtNLM"/>
    </source>
</evidence>
<feature type="region of interest" description="Disordered" evidence="8">
    <location>
        <begin position="29"/>
        <end position="48"/>
    </location>
</feature>
<reference evidence="11 12" key="1">
    <citation type="submission" date="2024-10" db="EMBL/GenBank/DDBJ databases">
        <title>Updated reference genomes for cyclostephanoid diatoms.</title>
        <authorList>
            <person name="Roberts W.R."/>
            <person name="Alverson A.J."/>
        </authorList>
    </citation>
    <scope>NUCLEOTIDE SEQUENCE [LARGE SCALE GENOMIC DNA]</scope>
    <source>
        <strain evidence="11 12">AJA228-03</strain>
    </source>
</reference>
<evidence type="ECO:0000313" key="11">
    <source>
        <dbReference type="EMBL" id="KAL3807991.1"/>
    </source>
</evidence>
<keyword evidence="12" id="KW-1185">Reference proteome</keyword>
<evidence type="ECO:0000256" key="1">
    <source>
        <dbReference type="ARBA" id="ARBA00001947"/>
    </source>
</evidence>
<dbReference type="PROSITE" id="PS51885">
    <property type="entry name" value="NEPRILYSIN"/>
    <property type="match status" value="1"/>
</dbReference>
<dbReference type="PANTHER" id="PTHR11733:SF167">
    <property type="entry name" value="FI17812P1-RELATED"/>
    <property type="match status" value="1"/>
</dbReference>
<evidence type="ECO:0000256" key="7">
    <source>
        <dbReference type="ARBA" id="ARBA00023049"/>
    </source>
</evidence>
<comment type="similarity">
    <text evidence="2">Belongs to the peptidase M13 family.</text>
</comment>
<sequence>ERVIYPPTRISLLTVNFFLTYEPRPNVSGRMPRAHSSPSFAKPAMRLSPKGGEESVDYHARTWTSTCIRGCFPVCGNSCDISPPGWSHPKLARPISPDNFFLYSNGNWMRDNPIPSGYSSWNSFMSLRLKSQEDCRRILAESDGIGGTGDVSDEERKVALFYGAAMDEDAIEAAGTRPMLPLLELCEEAAKCRDDKVAYASCLGRMSMRYGVTPFFSIGSGPDKKDSDRSIAQVSQGGIRLPDRDYYFDQDKEGQRSAYKNTIALMLTLLVDPCAIEPSEESIDAAERVFELEKSLAEGHMTKTENRDPHDTYNKMTMEGLIQIGDGAFDFGSYFSSATGKNVEEIGDINLRNTKAIARMTEVASSVDEGTMHAYFRWMAVSSCAPYLSKPFVNAHFDFYEKTLQGTQEIKERWKRAMEFTESALGEALGKLYCAKYFDETSKGRALAIVEQVRLALENRLKEVDWMKSEETRANALKKMDRFGVKIGYPDKWLDYSTLLIDGSDDFLTMVFRSREFANIEEAKEINAPTDKSKWFMTPQTVNAYYHPNLNEIVFPAAILQHPFFDKDADDAVNFGSMGAVIGHEMTVTWWTGGRKRTEKSMRNASKSWLSRQTSLKYTGKRSRSVTLWINQCTINAQTLTSLHPPFSPPPLHLPYDNQGKLTSGENIADLGGLRLALRGLISTKGYDPDSLIDGFSPMQRFFLSWAQCWRQNVTKERALQLLTIDPHGPNEMRCNGPLSNMPEFHEAFSVTPNDPMYKESAMRVDIW</sequence>
<dbReference type="InterPro" id="IPR000718">
    <property type="entry name" value="Peptidase_M13"/>
</dbReference>
<proteinExistence type="inferred from homology"/>
<dbReference type="PANTHER" id="PTHR11733">
    <property type="entry name" value="ZINC METALLOPROTEASE FAMILY M13 NEPRILYSIN-RELATED"/>
    <property type="match status" value="1"/>
</dbReference>
<comment type="cofactor">
    <cofactor evidence="1">
        <name>Zn(2+)</name>
        <dbReference type="ChEBI" id="CHEBI:29105"/>
    </cofactor>
</comment>
<dbReference type="InterPro" id="IPR042089">
    <property type="entry name" value="Peptidase_M13_dom_2"/>
</dbReference>
<keyword evidence="7" id="KW-0482">Metalloprotease</keyword>
<dbReference type="GO" id="GO:0006508">
    <property type="term" value="P:proteolysis"/>
    <property type="evidence" value="ECO:0007669"/>
    <property type="project" value="UniProtKB-KW"/>
</dbReference>
<dbReference type="Gene3D" id="1.10.1380.10">
    <property type="entry name" value="Neutral endopeptidase , domain2"/>
    <property type="match status" value="1"/>
</dbReference>
<keyword evidence="5" id="KW-0378">Hydrolase</keyword>
<dbReference type="Pfam" id="PF05649">
    <property type="entry name" value="Peptidase_M13_N"/>
    <property type="match status" value="1"/>
</dbReference>
<dbReference type="EMBL" id="JALLPB020000562">
    <property type="protein sequence ID" value="KAL3807991.1"/>
    <property type="molecule type" value="Genomic_DNA"/>
</dbReference>
<dbReference type="CDD" id="cd08662">
    <property type="entry name" value="M13"/>
    <property type="match status" value="1"/>
</dbReference>
<evidence type="ECO:0000313" key="12">
    <source>
        <dbReference type="Proteomes" id="UP001530377"/>
    </source>
</evidence>
<evidence type="ECO:0000256" key="4">
    <source>
        <dbReference type="ARBA" id="ARBA00022723"/>
    </source>
</evidence>
<evidence type="ECO:0000256" key="2">
    <source>
        <dbReference type="ARBA" id="ARBA00007357"/>
    </source>
</evidence>
<dbReference type="GO" id="GO:0008237">
    <property type="term" value="F:metallopeptidase activity"/>
    <property type="evidence" value="ECO:0007669"/>
    <property type="project" value="UniProtKB-KW"/>
</dbReference>
<feature type="non-terminal residue" evidence="11">
    <location>
        <position position="1"/>
    </location>
</feature>
<feature type="domain" description="Peptidase M13 N-terminal" evidence="10">
    <location>
        <begin position="98"/>
        <end position="490"/>
    </location>
</feature>
<keyword evidence="4" id="KW-0479">Metal-binding</keyword>
<evidence type="ECO:0000256" key="3">
    <source>
        <dbReference type="ARBA" id="ARBA00022670"/>
    </source>
</evidence>
<comment type="caution">
    <text evidence="11">The sequence shown here is derived from an EMBL/GenBank/DDBJ whole genome shotgun (WGS) entry which is preliminary data.</text>
</comment>
<dbReference type="Proteomes" id="UP001530377">
    <property type="component" value="Unassembled WGS sequence"/>
</dbReference>
<accession>A0ABD3R8C9</accession>
<dbReference type="Gene3D" id="3.40.390.10">
    <property type="entry name" value="Collagenase (Catalytic Domain)"/>
    <property type="match status" value="1"/>
</dbReference>
<evidence type="ECO:0000259" key="10">
    <source>
        <dbReference type="Pfam" id="PF05649"/>
    </source>
</evidence>
<evidence type="ECO:0000256" key="5">
    <source>
        <dbReference type="ARBA" id="ARBA00022801"/>
    </source>
</evidence>
<organism evidence="11 12">
    <name type="scientific">Cyclostephanos tholiformis</name>
    <dbReference type="NCBI Taxonomy" id="382380"/>
    <lineage>
        <taxon>Eukaryota</taxon>
        <taxon>Sar</taxon>
        <taxon>Stramenopiles</taxon>
        <taxon>Ochrophyta</taxon>
        <taxon>Bacillariophyta</taxon>
        <taxon>Coscinodiscophyceae</taxon>
        <taxon>Thalassiosirophycidae</taxon>
        <taxon>Stephanodiscales</taxon>
        <taxon>Stephanodiscaceae</taxon>
        <taxon>Cyclostephanos</taxon>
    </lineage>
</organism>